<evidence type="ECO:0000256" key="6">
    <source>
        <dbReference type="ARBA" id="ARBA00023136"/>
    </source>
</evidence>
<evidence type="ECO:0000259" key="11">
    <source>
        <dbReference type="PROSITE" id="PS50262"/>
    </source>
</evidence>
<dbReference type="Proteomes" id="UP000596742">
    <property type="component" value="Unassembled WGS sequence"/>
</dbReference>
<keyword evidence="7" id="KW-0675">Receptor</keyword>
<dbReference type="EMBL" id="UYJE01004506">
    <property type="protein sequence ID" value="VDI28513.1"/>
    <property type="molecule type" value="Genomic_DNA"/>
</dbReference>
<feature type="region of interest" description="Disordered" evidence="9">
    <location>
        <begin position="321"/>
        <end position="350"/>
    </location>
</feature>
<dbReference type="GO" id="GO:0005886">
    <property type="term" value="C:plasma membrane"/>
    <property type="evidence" value="ECO:0007669"/>
    <property type="project" value="UniProtKB-SubCell"/>
</dbReference>
<feature type="transmembrane region" description="Helical" evidence="10">
    <location>
        <begin position="237"/>
        <end position="262"/>
    </location>
</feature>
<dbReference type="Gene3D" id="1.20.1070.10">
    <property type="entry name" value="Rhodopsin 7-helix transmembrane proteins"/>
    <property type="match status" value="1"/>
</dbReference>
<evidence type="ECO:0000256" key="10">
    <source>
        <dbReference type="SAM" id="Phobius"/>
    </source>
</evidence>
<comment type="subcellular location">
    <subcellularLocation>
        <location evidence="1">Cell membrane</location>
        <topology evidence="1">Multi-pass membrane protein</topology>
    </subcellularLocation>
</comment>
<evidence type="ECO:0000256" key="5">
    <source>
        <dbReference type="ARBA" id="ARBA00023040"/>
    </source>
</evidence>
<evidence type="ECO:0000313" key="12">
    <source>
        <dbReference type="EMBL" id="VDI28513.1"/>
    </source>
</evidence>
<evidence type="ECO:0000313" key="13">
    <source>
        <dbReference type="Proteomes" id="UP000596742"/>
    </source>
</evidence>
<comment type="caution">
    <text evidence="12">The sequence shown here is derived from an EMBL/GenBank/DDBJ whole genome shotgun (WGS) entry which is preliminary data.</text>
</comment>
<accession>A0A8B6E4V7</accession>
<keyword evidence="3 10" id="KW-0812">Transmembrane</keyword>
<evidence type="ECO:0000256" key="2">
    <source>
        <dbReference type="ARBA" id="ARBA00022475"/>
    </source>
</evidence>
<evidence type="ECO:0000256" key="3">
    <source>
        <dbReference type="ARBA" id="ARBA00022692"/>
    </source>
</evidence>
<evidence type="ECO:0000256" key="8">
    <source>
        <dbReference type="ARBA" id="ARBA00023224"/>
    </source>
</evidence>
<proteinExistence type="predicted"/>
<evidence type="ECO:0000256" key="1">
    <source>
        <dbReference type="ARBA" id="ARBA00004651"/>
    </source>
</evidence>
<dbReference type="CDD" id="cd00637">
    <property type="entry name" value="7tm_classA_rhodopsin-like"/>
    <property type="match status" value="1"/>
</dbReference>
<keyword evidence="4 10" id="KW-1133">Transmembrane helix</keyword>
<feature type="transmembrane region" description="Helical" evidence="10">
    <location>
        <begin position="25"/>
        <end position="52"/>
    </location>
</feature>
<feature type="transmembrane region" description="Helical" evidence="10">
    <location>
        <begin position="145"/>
        <end position="169"/>
    </location>
</feature>
<keyword evidence="5" id="KW-0297">G-protein coupled receptor</keyword>
<evidence type="ECO:0000256" key="4">
    <source>
        <dbReference type="ARBA" id="ARBA00022989"/>
    </source>
</evidence>
<dbReference type="PRINTS" id="PR00237">
    <property type="entry name" value="GPCRRHODOPSN"/>
</dbReference>
<dbReference type="PROSITE" id="PS50262">
    <property type="entry name" value="G_PROTEIN_RECEP_F1_2"/>
    <property type="match status" value="1"/>
</dbReference>
<dbReference type="SUPFAM" id="SSF81321">
    <property type="entry name" value="Family A G protein-coupled receptor-like"/>
    <property type="match status" value="1"/>
</dbReference>
<keyword evidence="2" id="KW-1003">Cell membrane</keyword>
<feature type="transmembrane region" description="Helical" evidence="10">
    <location>
        <begin position="189"/>
        <end position="216"/>
    </location>
</feature>
<dbReference type="GO" id="GO:0004930">
    <property type="term" value="F:G protein-coupled receptor activity"/>
    <property type="evidence" value="ECO:0007669"/>
    <property type="project" value="UniProtKB-KW"/>
</dbReference>
<dbReference type="PANTHER" id="PTHR24228:SF75">
    <property type="entry name" value="G-PROTEIN COUPLED RECEPTORS FAMILY 1 PROFILE DOMAIN-CONTAINING PROTEIN"/>
    <property type="match status" value="1"/>
</dbReference>
<dbReference type="AlphaFoldDB" id="A0A8B6E4V7"/>
<dbReference type="InterPro" id="IPR017452">
    <property type="entry name" value="GPCR_Rhodpsn_7TM"/>
</dbReference>
<keyword evidence="8" id="KW-0807">Transducer</keyword>
<dbReference type="PANTHER" id="PTHR24228">
    <property type="entry name" value="B2 BRADYKININ RECEPTOR/ANGIOTENSIN II RECEPTOR"/>
    <property type="match status" value="1"/>
</dbReference>
<dbReference type="OrthoDB" id="10044919at2759"/>
<evidence type="ECO:0000256" key="7">
    <source>
        <dbReference type="ARBA" id="ARBA00023170"/>
    </source>
</evidence>
<dbReference type="InterPro" id="IPR000276">
    <property type="entry name" value="GPCR_Rhodpsn"/>
</dbReference>
<feature type="transmembrane region" description="Helical" evidence="10">
    <location>
        <begin position="104"/>
        <end position="124"/>
    </location>
</feature>
<feature type="domain" description="G-protein coupled receptors family 1 profile" evidence="11">
    <location>
        <begin position="43"/>
        <end position="291"/>
    </location>
</feature>
<keyword evidence="6 10" id="KW-0472">Membrane</keyword>
<evidence type="ECO:0000256" key="9">
    <source>
        <dbReference type="SAM" id="MobiDB-lite"/>
    </source>
</evidence>
<gene>
    <name evidence="12" type="ORF">MGAL_10B048268</name>
</gene>
<sequence length="350" mass="39886">MNLTDSSPSELIFGRYEFVDESPAVAIPILMILVFASFIGTFGNILILITIIATKNLQRLECIFMANLAFSDMYVTLIADPLSIVAKLEGEEFFDKLPGFCRTVASGCTIACINSLGSITLLSFNRYVFICHHKYYFQIFQKKTCIIMCCCLYGIGLTLVLLNFAGIGYHSFDRKSLECIWDRLDTYPYTVIFSVALVWIPVIIVGFSYLGIFLSVHKSRQNIKHKSSMRKTSYSSGLARTLFIIYAVFTTCWIPYALIIVLDRYNTFPHEVHIYITVWAHLHPSFNWLVYYFTNTKFQAAFDRIAHLDKIFGRCRRGQSNEELSTSGGLQKADTSKQHHETSVLSDITK</sequence>
<feature type="transmembrane region" description="Helical" evidence="10">
    <location>
        <begin position="64"/>
        <end position="84"/>
    </location>
</feature>
<dbReference type="Pfam" id="PF00001">
    <property type="entry name" value="7tm_1"/>
    <property type="match status" value="1"/>
</dbReference>
<protein>
    <recommendedName>
        <fullName evidence="11">G-protein coupled receptors family 1 profile domain-containing protein</fullName>
    </recommendedName>
</protein>
<feature type="transmembrane region" description="Helical" evidence="10">
    <location>
        <begin position="274"/>
        <end position="294"/>
    </location>
</feature>
<keyword evidence="13" id="KW-1185">Reference proteome</keyword>
<reference evidence="12" key="1">
    <citation type="submission" date="2018-11" db="EMBL/GenBank/DDBJ databases">
        <authorList>
            <person name="Alioto T."/>
            <person name="Alioto T."/>
        </authorList>
    </citation>
    <scope>NUCLEOTIDE SEQUENCE</scope>
</reference>
<name>A0A8B6E4V7_MYTGA</name>
<organism evidence="12 13">
    <name type="scientific">Mytilus galloprovincialis</name>
    <name type="common">Mediterranean mussel</name>
    <dbReference type="NCBI Taxonomy" id="29158"/>
    <lineage>
        <taxon>Eukaryota</taxon>
        <taxon>Metazoa</taxon>
        <taxon>Spiralia</taxon>
        <taxon>Lophotrochozoa</taxon>
        <taxon>Mollusca</taxon>
        <taxon>Bivalvia</taxon>
        <taxon>Autobranchia</taxon>
        <taxon>Pteriomorphia</taxon>
        <taxon>Mytilida</taxon>
        <taxon>Mytiloidea</taxon>
        <taxon>Mytilidae</taxon>
        <taxon>Mytilinae</taxon>
        <taxon>Mytilus</taxon>
    </lineage>
</organism>